<gene>
    <name evidence="1" type="ORF">US52_C0022G0007</name>
</gene>
<evidence type="ECO:0000313" key="1">
    <source>
        <dbReference type="EMBL" id="KKQ35558.1"/>
    </source>
</evidence>
<dbReference type="Proteomes" id="UP000034852">
    <property type="component" value="Unassembled WGS sequence"/>
</dbReference>
<accession>A0A0G0GX18</accession>
<protein>
    <submittedName>
        <fullName evidence="1">Uncharacterized protein</fullName>
    </submittedName>
</protein>
<comment type="caution">
    <text evidence="1">The sequence shown here is derived from an EMBL/GenBank/DDBJ whole genome shotgun (WGS) entry which is preliminary data.</text>
</comment>
<organism evidence="1 2">
    <name type="scientific">candidate division WS6 bacterium GW2011_GWA2_37_6</name>
    <dbReference type="NCBI Taxonomy" id="1619087"/>
    <lineage>
        <taxon>Bacteria</taxon>
        <taxon>Candidatus Dojkabacteria</taxon>
    </lineage>
</organism>
<evidence type="ECO:0000313" key="2">
    <source>
        <dbReference type="Proteomes" id="UP000034852"/>
    </source>
</evidence>
<reference evidence="1" key="1">
    <citation type="journal article" date="2015" name="Nature">
        <title>rRNA introns, odd ribosomes, and small enigmatic genomes across a large radiation of phyla.</title>
        <authorList>
            <person name="Brown C.T."/>
            <person name="Hug L.A."/>
            <person name="Thomas B.C."/>
            <person name="Sharon I."/>
            <person name="Castelle C.J."/>
            <person name="Singh A."/>
            <person name="Wilkins M.J."/>
            <person name="Williams K.H."/>
            <person name="Banfield J.F."/>
        </authorList>
    </citation>
    <scope>NUCLEOTIDE SEQUENCE [LARGE SCALE GENOMIC DNA]</scope>
</reference>
<proteinExistence type="predicted"/>
<name>A0A0G0GX18_9BACT</name>
<dbReference type="AlphaFoldDB" id="A0A0G0GX18"/>
<sequence>MTTFEPGDIIAASPKHGDKMPAQLYYVSRINPLHAHEPKVHEDCPVLDRAMNLGRRTSAILVNNVGVVMRDCPNCPLQGECPNYFLVQHDVSDIKSPGDFNAQFASLNP</sequence>
<dbReference type="EMBL" id="LBTH01000022">
    <property type="protein sequence ID" value="KKQ35558.1"/>
    <property type="molecule type" value="Genomic_DNA"/>
</dbReference>